<dbReference type="Proteomes" id="UP001150581">
    <property type="component" value="Unassembled WGS sequence"/>
</dbReference>
<protein>
    <submittedName>
        <fullName evidence="1">Proteasome activator BLM10</fullName>
    </submittedName>
</protein>
<sequence length="1872" mass="211105">MRLDEVNWAKHLPYDRGTEDEDFERDLLAQFKLYALSNDFSAMTALLSQFESNYSAISLPKRIHIYRILYELITTQPLDIAQFGTCCAALARMLRKETKLSVDDLTFDWRKLYDLTKSLAFPKLWQDNLVQQRSKLKSIVEVICVASRFFPPASANEVFEELLPQIQFNSMDWQLPIVQMLNLFVPTARFLKAPKADDDEGPQKWLPTIFSLWSFNLRNSGYDAYFMNLVTTLSIEHTGHFRFTKEQIRFTFASGLHFFNLPVARGTAPLPRSSGIPLADSSQFYRLPQNGSLPLSEERAHTFARFIVYTMYGEDAGGTLELFEQLVQMIEPFYHPSNNGNWSGILSRFLRHLGKELLQRVKAENADDCTTPKNMRLTRRMRRRFVVSARTLAMLLLFSKGEDSVSMSHSTLKHLAEIEPDLIFGPLLDTLYTAIDSVTETHRMISAMRALAKLSSTLSNFELYPEGAQHVAPLLVLTLPGIDVNDQTKTLFALKFICNLCLNGVVFRELPALGDMPTPLGRDFDTATNEDLEVDIVPEPDMERVEWMIRASTAQFEAWIDQYLRRIFVLVDNMSSSLDSGDPFSSSSSSDFGVHSMISYTTELMLLQCSEQYYPMIIRLITNFATSISGLSAVDGMCHVIKAYTKALPEQALSSLVPICCERIAEEISNGVGAMASMSKRTQSHSETTLVWYVSILSTLTDCHGGVQLVKYKDMIRTTISLLLEKCLSRHIYTIACKTLNNVMCSLTRVYPNFWRSVSSEQWKNPEFQENHFRYWGQHALIDDEKFALEWHVPSQPEISCAMELMRDIIVPHVKALNELLDQRRKSPGSSADNVRMNRLLMVLIYGVRSLGLLVMPPGTQIPASELGSAIVEGDECSNMPPRYLLDRQVAAGYIFAEGTPEYFEIVELREAISRVTARTLEFMAKSGEDDVENIKVLLFLTHSCMCHFGVDRITHSQVRRGWNFGLDNFSINNDACAMPRVFAVRRIMFEQSSRMLHNTRFSQASPLANEIAGLLAHFCLSQYAEVRTHAVSVLDNVVSILPALKYPLIPGFLAELGASESSDPERMSGALRVLDTLPLRKACLRDWRFFPDLVLALCRAQHEDKPQVKKLVRSTAVSQVVHVSSPQPPHELSESTRKLVLSLGGPDPDEAAVLQLKQEGQQNYSLASTENARLVDSLVDILRNAGTTWRFAAIAGYYLERLTSVNTAPAPRVFATMADNLTSDIVLFRDSAALSLAQLLSRIRHRSKVGSAFRTVKAPTPGPAYTDMCERALAGDEAALQAPFLDSPSAGWFAWPQKVKLYSPPPPGAPAAFENIDSESQDAYDAVRTIMFSKGKWDRIAHLFSLESSRDTDHDSFGSSRASLYTQLFSLFGLPLLEHAWPAIEQLAQDIERTGAQRAAAEIIAGIIRGSKHWGRDALARMWELLNPIFALVLSRLRPNTLRLWHICLQFAFARRDPRRFLPLIKYLLYSNAFDPHADAPFLEATKLELICIMLSCWDWRVASAVVSSRPRFMEGLAHPYKQVRDVVGVVMYTLFSSEFSVSYNNVQTALEDLARYGSTGRDFSHWSGTDRTQTLIQDMVTQINEWKPNHIPSNEGTSNYSRGSKTLLTFFFSGFGFSSRRLAIGHISSIMPLFSLLQEQHDDEDVARLATGVMQFFSQILYSAQVSEGVASKILSLLDDSSTMWHVVTNTLPLLCTLTFSNRFTLPHDVRMHIVDTAAAFLEHDQIEVRHSASTSMASLIKCASSQVITDINSKFSAKLTMRLPRVRHGKPPKNPATYAKLVLTRHAGALGLSCLVLAFPYNIPDWMPEVLVLLANCIDDPNPIQSTVQRTFAEFRRTHMDTWHKDRKRFSFAQLEILTDMLVSPCYYA</sequence>
<accession>A0ACC1IT43</accession>
<proteinExistence type="predicted"/>
<dbReference type="EMBL" id="JANBPG010000081">
    <property type="protein sequence ID" value="KAJ1900426.1"/>
    <property type="molecule type" value="Genomic_DNA"/>
</dbReference>
<evidence type="ECO:0000313" key="2">
    <source>
        <dbReference type="Proteomes" id="UP001150581"/>
    </source>
</evidence>
<name>A0ACC1IT43_9FUNG</name>
<reference evidence="1" key="1">
    <citation type="submission" date="2022-07" db="EMBL/GenBank/DDBJ databases">
        <title>Phylogenomic reconstructions and comparative analyses of Kickxellomycotina fungi.</title>
        <authorList>
            <person name="Reynolds N.K."/>
            <person name="Stajich J.E."/>
            <person name="Barry K."/>
            <person name="Grigoriev I.V."/>
            <person name="Crous P."/>
            <person name="Smith M.E."/>
        </authorList>
    </citation>
    <scope>NUCLEOTIDE SEQUENCE</scope>
    <source>
        <strain evidence="1">Benny 63K</strain>
    </source>
</reference>
<keyword evidence="1" id="KW-0647">Proteasome</keyword>
<keyword evidence="2" id="KW-1185">Reference proteome</keyword>
<evidence type="ECO:0000313" key="1">
    <source>
        <dbReference type="EMBL" id="KAJ1900426.1"/>
    </source>
</evidence>
<gene>
    <name evidence="1" type="primary">BLM3</name>
    <name evidence="1" type="ORF">LPJ66_001480</name>
</gene>
<comment type="caution">
    <text evidence="1">The sequence shown here is derived from an EMBL/GenBank/DDBJ whole genome shotgun (WGS) entry which is preliminary data.</text>
</comment>
<organism evidence="1 2">
    <name type="scientific">Kickxella alabastrina</name>
    <dbReference type="NCBI Taxonomy" id="61397"/>
    <lineage>
        <taxon>Eukaryota</taxon>
        <taxon>Fungi</taxon>
        <taxon>Fungi incertae sedis</taxon>
        <taxon>Zoopagomycota</taxon>
        <taxon>Kickxellomycotina</taxon>
        <taxon>Kickxellomycetes</taxon>
        <taxon>Kickxellales</taxon>
        <taxon>Kickxellaceae</taxon>
        <taxon>Kickxella</taxon>
    </lineage>
</organism>